<keyword evidence="7 8" id="KW-0472">Membrane</keyword>
<feature type="transmembrane region" description="Helical" evidence="8">
    <location>
        <begin position="25"/>
        <end position="44"/>
    </location>
</feature>
<evidence type="ECO:0000256" key="6">
    <source>
        <dbReference type="ARBA" id="ARBA00022989"/>
    </source>
</evidence>
<dbReference type="CDD" id="cd17332">
    <property type="entry name" value="MFS_MelB_like"/>
    <property type="match status" value="1"/>
</dbReference>
<dbReference type="NCBIfam" id="TIGR00792">
    <property type="entry name" value="gph"/>
    <property type="match status" value="1"/>
</dbReference>
<keyword evidence="5 8" id="KW-0812">Transmembrane</keyword>
<feature type="domain" description="Major facilitator superfamily (MFS) profile" evidence="9">
    <location>
        <begin position="1"/>
        <end position="453"/>
    </location>
</feature>
<evidence type="ECO:0000313" key="11">
    <source>
        <dbReference type="Proteomes" id="UP000625283"/>
    </source>
</evidence>
<comment type="subcellular location">
    <subcellularLocation>
        <location evidence="1">Cell membrane</location>
        <topology evidence="1">Multi-pass membrane protein</topology>
    </subcellularLocation>
</comment>
<feature type="transmembrane region" description="Helical" evidence="8">
    <location>
        <begin position="283"/>
        <end position="304"/>
    </location>
</feature>
<dbReference type="PROSITE" id="PS50850">
    <property type="entry name" value="MFS"/>
    <property type="match status" value="1"/>
</dbReference>
<evidence type="ECO:0000256" key="4">
    <source>
        <dbReference type="ARBA" id="ARBA00022475"/>
    </source>
</evidence>
<dbReference type="InterPro" id="IPR039672">
    <property type="entry name" value="MFS_2"/>
</dbReference>
<protein>
    <submittedName>
        <fullName evidence="10">MFS transporter</fullName>
    </submittedName>
</protein>
<dbReference type="PANTHER" id="PTHR11328:SF24">
    <property type="entry name" value="MAJOR FACILITATOR SUPERFAMILY (MFS) PROFILE DOMAIN-CONTAINING PROTEIN"/>
    <property type="match status" value="1"/>
</dbReference>
<evidence type="ECO:0000256" key="1">
    <source>
        <dbReference type="ARBA" id="ARBA00004651"/>
    </source>
</evidence>
<dbReference type="Pfam" id="PF13347">
    <property type="entry name" value="MFS_2"/>
    <property type="match status" value="1"/>
</dbReference>
<feature type="transmembrane region" description="Helical" evidence="8">
    <location>
        <begin position="122"/>
        <end position="143"/>
    </location>
</feature>
<feature type="transmembrane region" description="Helical" evidence="8">
    <location>
        <begin position="340"/>
        <end position="361"/>
    </location>
</feature>
<feature type="transmembrane region" description="Helical" evidence="8">
    <location>
        <begin position="188"/>
        <end position="210"/>
    </location>
</feature>
<dbReference type="Proteomes" id="UP000625283">
    <property type="component" value="Unassembled WGS sequence"/>
</dbReference>
<dbReference type="Gene3D" id="1.20.1250.20">
    <property type="entry name" value="MFS general substrate transporter like domains"/>
    <property type="match status" value="2"/>
</dbReference>
<accession>A0ABS1R3G0</accession>
<evidence type="ECO:0000256" key="8">
    <source>
        <dbReference type="SAM" id="Phobius"/>
    </source>
</evidence>
<proteinExistence type="inferred from homology"/>
<keyword evidence="6 8" id="KW-1133">Transmembrane helix</keyword>
<feature type="transmembrane region" description="Helical" evidence="8">
    <location>
        <begin position="155"/>
        <end position="176"/>
    </location>
</feature>
<dbReference type="InterPro" id="IPR018043">
    <property type="entry name" value="Na/Gal_symport_CS"/>
</dbReference>
<comment type="caution">
    <text evidence="10">The sequence shown here is derived from an EMBL/GenBank/DDBJ whole genome shotgun (WGS) entry which is preliminary data.</text>
</comment>
<evidence type="ECO:0000256" key="5">
    <source>
        <dbReference type="ARBA" id="ARBA00022692"/>
    </source>
</evidence>
<organism evidence="10 11">
    <name type="scientific">Sphingobacterium faecale</name>
    <dbReference type="NCBI Taxonomy" id="2803775"/>
    <lineage>
        <taxon>Bacteria</taxon>
        <taxon>Pseudomonadati</taxon>
        <taxon>Bacteroidota</taxon>
        <taxon>Sphingobacteriia</taxon>
        <taxon>Sphingobacteriales</taxon>
        <taxon>Sphingobacteriaceae</taxon>
        <taxon>Sphingobacterium</taxon>
    </lineage>
</organism>
<feature type="transmembrane region" description="Helical" evidence="8">
    <location>
        <begin position="431"/>
        <end position="450"/>
    </location>
</feature>
<gene>
    <name evidence="10" type="ORF">JKG61_10530</name>
</gene>
<evidence type="ECO:0000256" key="2">
    <source>
        <dbReference type="ARBA" id="ARBA00009617"/>
    </source>
</evidence>
<comment type="similarity">
    <text evidence="2">Belongs to the sodium:galactoside symporter (TC 2.A.2) family.</text>
</comment>
<keyword evidence="11" id="KW-1185">Reference proteome</keyword>
<dbReference type="EMBL" id="JAERTY010000005">
    <property type="protein sequence ID" value="MBL1409188.1"/>
    <property type="molecule type" value="Genomic_DNA"/>
</dbReference>
<dbReference type="SUPFAM" id="SSF103473">
    <property type="entry name" value="MFS general substrate transporter"/>
    <property type="match status" value="1"/>
</dbReference>
<feature type="transmembrane region" description="Helical" evidence="8">
    <location>
        <begin position="316"/>
        <end position="334"/>
    </location>
</feature>
<feature type="transmembrane region" description="Helical" evidence="8">
    <location>
        <begin position="84"/>
        <end position="102"/>
    </location>
</feature>
<dbReference type="PROSITE" id="PS00872">
    <property type="entry name" value="NA_GALACTOSIDE_SYMP"/>
    <property type="match status" value="1"/>
</dbReference>
<dbReference type="PANTHER" id="PTHR11328">
    <property type="entry name" value="MAJOR FACILITATOR SUPERFAMILY DOMAIN-CONTAINING PROTEIN"/>
    <property type="match status" value="1"/>
</dbReference>
<evidence type="ECO:0000256" key="3">
    <source>
        <dbReference type="ARBA" id="ARBA00022448"/>
    </source>
</evidence>
<sequence>MDLKNENLTLKEKIGYGLGDAASSMFWKLFGMYLMFFYTDVFGLEAKVVGTMFLITRVWDSLFDPIVGVIADRTYSKWGRFRPYLLYVALPFGVLGMFTFYTPAFSDWGKITYAYLTYSLMMMVYSAINVPYASLLGVISPLPKQRNILATYRMAFAYIGSFFTLLLFNPLINYFSKNPSDARGLEHGWFMAATVIALFSTILFLLCFAWTRERVIPLPSTARSTLKQDIRDLLRNKPWWILLGAGVAALLFNSIRDGAALYYFKYYVQEEKMHTITLFNIPFVWSGLYLALGQIANIVGVVIAGPISNRIGKKNTYILSMSLAAVISLLFFTLQSYQLIWIFIFQALISICAGAVFPLLWSMYADCADYSEYRTGNRATGLIFSSSSMSQKLGWALGTAITGWLLAYYGFQANQTQSTEALTGIKMFLSLLPAGGAALSVLIIIGYPLGEQKIAKITLLLEKMRESRLQ</sequence>
<feature type="transmembrane region" description="Helical" evidence="8">
    <location>
        <begin position="239"/>
        <end position="263"/>
    </location>
</feature>
<dbReference type="RefSeq" id="WP_202102944.1">
    <property type="nucleotide sequence ID" value="NZ_JAERTY010000005.1"/>
</dbReference>
<feature type="transmembrane region" description="Helical" evidence="8">
    <location>
        <begin position="393"/>
        <end position="411"/>
    </location>
</feature>
<dbReference type="InterPro" id="IPR036259">
    <property type="entry name" value="MFS_trans_sf"/>
</dbReference>
<evidence type="ECO:0000259" key="9">
    <source>
        <dbReference type="PROSITE" id="PS50850"/>
    </source>
</evidence>
<evidence type="ECO:0000256" key="7">
    <source>
        <dbReference type="ARBA" id="ARBA00023136"/>
    </source>
</evidence>
<keyword evidence="3" id="KW-0813">Transport</keyword>
<dbReference type="InterPro" id="IPR020846">
    <property type="entry name" value="MFS_dom"/>
</dbReference>
<name>A0ABS1R3G0_9SPHI</name>
<reference evidence="10 11" key="1">
    <citation type="submission" date="2021-01" db="EMBL/GenBank/DDBJ databases">
        <title>C459-1 draft genome sequence.</title>
        <authorList>
            <person name="Zhang X.-F."/>
        </authorList>
    </citation>
    <scope>NUCLEOTIDE SEQUENCE [LARGE SCALE GENOMIC DNA]</scope>
    <source>
        <strain evidence="11">C459-1</strain>
    </source>
</reference>
<keyword evidence="4" id="KW-1003">Cell membrane</keyword>
<evidence type="ECO:0000313" key="10">
    <source>
        <dbReference type="EMBL" id="MBL1409188.1"/>
    </source>
</evidence>
<dbReference type="InterPro" id="IPR001927">
    <property type="entry name" value="Na/Gal_symport"/>
</dbReference>